<dbReference type="InterPro" id="IPR006645">
    <property type="entry name" value="NGN-like_dom"/>
</dbReference>
<accession>I9SLW2</accession>
<dbReference type="Pfam" id="PF02357">
    <property type="entry name" value="NusG"/>
    <property type="match status" value="1"/>
</dbReference>
<dbReference type="CDD" id="cd06091">
    <property type="entry name" value="KOW_NusG"/>
    <property type="match status" value="1"/>
</dbReference>
<organism evidence="5 6">
    <name type="scientific">Bacteroides salyersiae CL02T12C01</name>
    <dbReference type="NCBI Taxonomy" id="997887"/>
    <lineage>
        <taxon>Bacteria</taxon>
        <taxon>Pseudomonadati</taxon>
        <taxon>Bacteroidota</taxon>
        <taxon>Bacteroidia</taxon>
        <taxon>Bacteroidales</taxon>
        <taxon>Bacteroidaceae</taxon>
        <taxon>Bacteroides</taxon>
    </lineage>
</organism>
<dbReference type="PANTHER" id="PTHR30265">
    <property type="entry name" value="RHO-INTERACTING TRANSCRIPTION TERMINATION FACTOR NUSG"/>
    <property type="match status" value="1"/>
</dbReference>
<dbReference type="PANTHER" id="PTHR30265:SF4">
    <property type="entry name" value="KOW MOTIF FAMILY PROTEIN, EXPRESSED"/>
    <property type="match status" value="1"/>
</dbReference>
<keyword evidence="2" id="KW-0805">Transcription regulation</keyword>
<dbReference type="OrthoDB" id="9796143at2"/>
<dbReference type="InterPro" id="IPR005824">
    <property type="entry name" value="KOW"/>
</dbReference>
<comment type="caution">
    <text evidence="5">The sequence shown here is derived from an EMBL/GenBank/DDBJ whole genome shotgun (WGS) entry which is preliminary data.</text>
</comment>
<proteinExistence type="predicted"/>
<evidence type="ECO:0000256" key="2">
    <source>
        <dbReference type="ARBA" id="ARBA00023015"/>
    </source>
</evidence>
<dbReference type="SUPFAM" id="SSF82679">
    <property type="entry name" value="N-utilization substance G protein NusG, N-terminal domain"/>
    <property type="match status" value="1"/>
</dbReference>
<name>I9SLW2_9BACE</name>
<evidence type="ECO:0000256" key="3">
    <source>
        <dbReference type="ARBA" id="ARBA00023163"/>
    </source>
</evidence>
<sequence length="167" mass="18989">MKSWLAAYVRLHHEKKTRDRLTAMGIECFLPIQEEIHQWSDRRKKVERVVIPMMIFVRVSDEERGLPLTLSAISRYMVLRGESVPAVIPDRQMEKFKFMLDYSEEAVELCTTPLAVGEQVRVIKGPLAGLEGELVTVDGKSKVVVRLDMLGCAQVDMSAGFVEKIQI</sequence>
<dbReference type="GO" id="GO:0006354">
    <property type="term" value="P:DNA-templated transcription elongation"/>
    <property type="evidence" value="ECO:0007669"/>
    <property type="project" value="InterPro"/>
</dbReference>
<dbReference type="Proteomes" id="UP000005150">
    <property type="component" value="Unassembled WGS sequence"/>
</dbReference>
<dbReference type="GeneID" id="93117656"/>
<dbReference type="CDD" id="cd09895">
    <property type="entry name" value="NGN_SP_UpxY"/>
    <property type="match status" value="1"/>
</dbReference>
<dbReference type="Gene3D" id="3.30.70.940">
    <property type="entry name" value="NusG, N-terminal domain"/>
    <property type="match status" value="1"/>
</dbReference>
<feature type="domain" description="KOW" evidence="4">
    <location>
        <begin position="113"/>
        <end position="140"/>
    </location>
</feature>
<keyword evidence="1" id="KW-0889">Transcription antitermination</keyword>
<dbReference type="AlphaFoldDB" id="I9SLW2"/>
<dbReference type="HOGENOM" id="CLU_067287_5_2_10"/>
<dbReference type="NCBIfam" id="NF033644">
    <property type="entry name" value="antiterm_UpxY"/>
    <property type="match status" value="1"/>
</dbReference>
<dbReference type="InterPro" id="IPR036735">
    <property type="entry name" value="NGN_dom_sf"/>
</dbReference>
<dbReference type="EMBL" id="AGXV01000049">
    <property type="protein sequence ID" value="EIY57096.1"/>
    <property type="molecule type" value="Genomic_DNA"/>
</dbReference>
<dbReference type="InterPro" id="IPR043425">
    <property type="entry name" value="NusG-like"/>
</dbReference>
<evidence type="ECO:0000313" key="5">
    <source>
        <dbReference type="EMBL" id="EIY57096.1"/>
    </source>
</evidence>
<keyword evidence="3" id="KW-0804">Transcription</keyword>
<dbReference type="RefSeq" id="WP_007482043.1">
    <property type="nucleotide sequence ID" value="NZ_JH724309.1"/>
</dbReference>
<evidence type="ECO:0000313" key="6">
    <source>
        <dbReference type="Proteomes" id="UP000005150"/>
    </source>
</evidence>
<reference evidence="5 6" key="1">
    <citation type="submission" date="2012-02" db="EMBL/GenBank/DDBJ databases">
        <title>The Genome Sequence of Bacteroides salyersiae CL02T12C01.</title>
        <authorList>
            <consortium name="The Broad Institute Genome Sequencing Platform"/>
            <person name="Earl A."/>
            <person name="Ward D."/>
            <person name="Feldgarden M."/>
            <person name="Gevers D."/>
            <person name="Zitomersky N.L."/>
            <person name="Coyne M.J."/>
            <person name="Comstock L.E."/>
            <person name="Young S.K."/>
            <person name="Zeng Q."/>
            <person name="Gargeya S."/>
            <person name="Fitzgerald M."/>
            <person name="Haas B."/>
            <person name="Abouelleil A."/>
            <person name="Alvarado L."/>
            <person name="Arachchi H.M."/>
            <person name="Berlin A."/>
            <person name="Chapman S.B."/>
            <person name="Gearin G."/>
            <person name="Goldberg J."/>
            <person name="Griggs A."/>
            <person name="Gujja S."/>
            <person name="Hansen M."/>
            <person name="Heiman D."/>
            <person name="Howarth C."/>
            <person name="Larimer J."/>
            <person name="Lui A."/>
            <person name="MacDonald P.J.P."/>
            <person name="McCowen C."/>
            <person name="Montmayeur A."/>
            <person name="Murphy C."/>
            <person name="Neiman D."/>
            <person name="Pearson M."/>
            <person name="Priest M."/>
            <person name="Roberts A."/>
            <person name="Saif S."/>
            <person name="Shea T."/>
            <person name="Sisk P."/>
            <person name="Stolte C."/>
            <person name="Sykes S."/>
            <person name="Wortman J."/>
            <person name="Nusbaum C."/>
            <person name="Birren B."/>
        </authorList>
    </citation>
    <scope>NUCLEOTIDE SEQUENCE [LARGE SCALE GENOMIC DNA]</scope>
    <source>
        <strain evidence="5 6">CL02T12C01</strain>
    </source>
</reference>
<keyword evidence="6" id="KW-1185">Reference proteome</keyword>
<gene>
    <name evidence="5" type="ORF">HMPREF1071_04050</name>
</gene>
<dbReference type="SUPFAM" id="SSF50104">
    <property type="entry name" value="Translation proteins SH3-like domain"/>
    <property type="match status" value="1"/>
</dbReference>
<dbReference type="SMART" id="SM00739">
    <property type="entry name" value="KOW"/>
    <property type="match status" value="1"/>
</dbReference>
<dbReference type="PATRIC" id="fig|997887.3.peg.4229"/>
<protein>
    <recommendedName>
        <fullName evidence="4">KOW domain-containing protein</fullName>
    </recommendedName>
</protein>
<evidence type="ECO:0000259" key="4">
    <source>
        <dbReference type="SMART" id="SM00739"/>
    </source>
</evidence>
<evidence type="ECO:0000256" key="1">
    <source>
        <dbReference type="ARBA" id="ARBA00022814"/>
    </source>
</evidence>
<dbReference type="GO" id="GO:0031564">
    <property type="term" value="P:transcription antitermination"/>
    <property type="evidence" value="ECO:0007669"/>
    <property type="project" value="UniProtKB-KW"/>
</dbReference>
<dbReference type="InterPro" id="IPR008991">
    <property type="entry name" value="Translation_prot_SH3-like_sf"/>
</dbReference>